<sequence>MKKGIVSLVLDFVLGGAVIMMMSYFFDGVYVKDFQVAFLVAIVLALLNTFIKPILTIIALPITITTLGLFQLVINGFVLAIAQTIFAPDFYIESFGLTVITAIVISILYSLLGIGKINE</sequence>
<protein>
    <submittedName>
        <fullName evidence="2">Putative membrane protein</fullName>
    </submittedName>
</protein>
<dbReference type="PANTHER" id="PTHR37309:SF1">
    <property type="entry name" value="SLR0284 PROTEIN"/>
    <property type="match status" value="1"/>
</dbReference>
<feature type="transmembrane region" description="Helical" evidence="1">
    <location>
        <begin position="38"/>
        <end position="60"/>
    </location>
</feature>
<feature type="transmembrane region" description="Helical" evidence="1">
    <location>
        <begin position="94"/>
        <end position="114"/>
    </location>
</feature>
<keyword evidence="1" id="KW-0812">Transmembrane</keyword>
<keyword evidence="1" id="KW-0472">Membrane</keyword>
<evidence type="ECO:0000313" key="3">
    <source>
        <dbReference type="Proteomes" id="UP000295515"/>
    </source>
</evidence>
<keyword evidence="1" id="KW-1133">Transmembrane helix</keyword>
<gene>
    <name evidence="2" type="ORF">EDD60_13236</name>
</gene>
<dbReference type="Proteomes" id="UP000295515">
    <property type="component" value="Unassembled WGS sequence"/>
</dbReference>
<proteinExistence type="predicted"/>
<dbReference type="AlphaFoldDB" id="A0A4R3YFR1"/>
<reference evidence="2 3" key="1">
    <citation type="submission" date="2019-03" db="EMBL/GenBank/DDBJ databases">
        <title>Genomic Encyclopedia of Type Strains, Phase IV (KMG-IV): sequencing the most valuable type-strain genomes for metagenomic binning, comparative biology and taxonomic classification.</title>
        <authorList>
            <person name="Goeker M."/>
        </authorList>
    </citation>
    <scope>NUCLEOTIDE SEQUENCE [LARGE SCALE GENOMIC DNA]</scope>
    <source>
        <strain evidence="2 3">DSM 29487</strain>
    </source>
</reference>
<dbReference type="Pfam" id="PF04020">
    <property type="entry name" value="Phage_holin_4_2"/>
    <property type="match status" value="1"/>
</dbReference>
<dbReference type="PANTHER" id="PTHR37309">
    <property type="entry name" value="SLR0284 PROTEIN"/>
    <property type="match status" value="1"/>
</dbReference>
<dbReference type="GeneID" id="98916720"/>
<comment type="caution">
    <text evidence="2">The sequence shown here is derived from an EMBL/GenBank/DDBJ whole genome shotgun (WGS) entry which is preliminary data.</text>
</comment>
<dbReference type="EMBL" id="SMCQ01000032">
    <property type="protein sequence ID" value="TCV91405.1"/>
    <property type="molecule type" value="Genomic_DNA"/>
</dbReference>
<accession>A0A4R3YFR1</accession>
<dbReference type="InterPro" id="IPR007165">
    <property type="entry name" value="Phage_holin_4_2"/>
</dbReference>
<name>A0A4R3YFR1_9FIRM</name>
<feature type="transmembrane region" description="Helical" evidence="1">
    <location>
        <begin position="67"/>
        <end position="88"/>
    </location>
</feature>
<keyword evidence="3" id="KW-1185">Reference proteome</keyword>
<evidence type="ECO:0000256" key="1">
    <source>
        <dbReference type="SAM" id="Phobius"/>
    </source>
</evidence>
<dbReference type="RefSeq" id="WP_066447322.1">
    <property type="nucleotide sequence ID" value="NZ_CAUWFI010000022.1"/>
</dbReference>
<feature type="transmembrane region" description="Helical" evidence="1">
    <location>
        <begin position="5"/>
        <end position="26"/>
    </location>
</feature>
<organism evidence="2 3">
    <name type="scientific">Longibaculum muris</name>
    <dbReference type="NCBI Taxonomy" id="1796628"/>
    <lineage>
        <taxon>Bacteria</taxon>
        <taxon>Bacillati</taxon>
        <taxon>Bacillota</taxon>
        <taxon>Erysipelotrichia</taxon>
        <taxon>Erysipelotrichales</taxon>
        <taxon>Coprobacillaceae</taxon>
        <taxon>Longibaculum</taxon>
    </lineage>
</organism>
<evidence type="ECO:0000313" key="2">
    <source>
        <dbReference type="EMBL" id="TCV91405.1"/>
    </source>
</evidence>